<evidence type="ECO:0000256" key="1">
    <source>
        <dbReference type="SAM" id="MobiDB-lite"/>
    </source>
</evidence>
<dbReference type="AlphaFoldDB" id="A0A8S9NPN3"/>
<dbReference type="EMBL" id="QGKX02001521">
    <property type="protein sequence ID" value="KAF3505459.1"/>
    <property type="molecule type" value="Genomic_DNA"/>
</dbReference>
<evidence type="ECO:0008006" key="4">
    <source>
        <dbReference type="Google" id="ProtNLM"/>
    </source>
</evidence>
<proteinExistence type="predicted"/>
<dbReference type="GO" id="GO:0010274">
    <property type="term" value="P:hydrotropism"/>
    <property type="evidence" value="ECO:0007669"/>
    <property type="project" value="InterPro"/>
</dbReference>
<organism evidence="2 3">
    <name type="scientific">Brassica cretica</name>
    <name type="common">Mustard</name>
    <dbReference type="NCBI Taxonomy" id="69181"/>
    <lineage>
        <taxon>Eukaryota</taxon>
        <taxon>Viridiplantae</taxon>
        <taxon>Streptophyta</taxon>
        <taxon>Embryophyta</taxon>
        <taxon>Tracheophyta</taxon>
        <taxon>Spermatophyta</taxon>
        <taxon>Magnoliopsida</taxon>
        <taxon>eudicotyledons</taxon>
        <taxon>Gunneridae</taxon>
        <taxon>Pentapetalae</taxon>
        <taxon>rosids</taxon>
        <taxon>malvids</taxon>
        <taxon>Brassicales</taxon>
        <taxon>Brassicaceae</taxon>
        <taxon>Brassiceae</taxon>
        <taxon>Brassica</taxon>
    </lineage>
</organism>
<dbReference type="NCBIfam" id="TIGR01570">
    <property type="entry name" value="A_thal_3588"/>
    <property type="match status" value="1"/>
</dbReference>
<evidence type="ECO:0000313" key="3">
    <source>
        <dbReference type="Proteomes" id="UP000712600"/>
    </source>
</evidence>
<reference evidence="2" key="1">
    <citation type="submission" date="2019-12" db="EMBL/GenBank/DDBJ databases">
        <title>Genome sequencing and annotation of Brassica cretica.</title>
        <authorList>
            <person name="Studholme D.J."/>
            <person name="Sarris P."/>
        </authorList>
    </citation>
    <scope>NUCLEOTIDE SEQUENCE</scope>
    <source>
        <strain evidence="2">PFS-109/04</strain>
        <tissue evidence="2">Leaf</tissue>
    </source>
</reference>
<dbReference type="PANTHER" id="PTHR31276:SF16">
    <property type="entry name" value="GENOME ASSEMBLY, CHROMOSOME: A03"/>
    <property type="match status" value="1"/>
</dbReference>
<feature type="region of interest" description="Disordered" evidence="1">
    <location>
        <begin position="41"/>
        <end position="77"/>
    </location>
</feature>
<gene>
    <name evidence="2" type="ORF">F2Q69_00001812</name>
</gene>
<protein>
    <recommendedName>
        <fullName evidence="4">Protein MIZU-KUSSEI 1</fullName>
    </recommendedName>
</protein>
<name>A0A8S9NPN3_BRACR</name>
<evidence type="ECO:0000313" key="2">
    <source>
        <dbReference type="EMBL" id="KAF3505459.1"/>
    </source>
</evidence>
<sequence>MKKNIAIEHFQKQRSSKIHFPRGNIKDVKINALRRCLLPCITPPTNPTTPSSTTGVSKKRLSTSLRDDIDVQDSASSSASSSEATSFSAAVDSGYLSPVAAPQRPSRTMVIGTLFGRRKGHVWFCVQHDRLSVKPLLLLELSITTSQLVHEMDSGLVRVALECPTRPELKSCSLKSVPVWAMFCNGKKSGFAVRRSASEETRVMLKRLESTTVGAGVLPCGSGDLDEVMHMRASYEHVVGSSDSESFHLINPDANSAQELSIFLLRTSS</sequence>
<dbReference type="InterPro" id="IPR006460">
    <property type="entry name" value="MIZ1-like_pln"/>
</dbReference>
<dbReference type="Proteomes" id="UP000712600">
    <property type="component" value="Unassembled WGS sequence"/>
</dbReference>
<dbReference type="PANTHER" id="PTHR31276">
    <property type="match status" value="1"/>
</dbReference>
<accession>A0A8S9NPN3</accession>
<dbReference type="Pfam" id="PF04759">
    <property type="entry name" value="DUF617"/>
    <property type="match status" value="1"/>
</dbReference>
<comment type="caution">
    <text evidence="2">The sequence shown here is derived from an EMBL/GenBank/DDBJ whole genome shotgun (WGS) entry which is preliminary data.</text>
</comment>